<dbReference type="EMBL" id="JAKLMC020000005">
    <property type="protein sequence ID" value="KAK5956078.1"/>
    <property type="molecule type" value="Genomic_DNA"/>
</dbReference>
<evidence type="ECO:0000256" key="2">
    <source>
        <dbReference type="ARBA" id="ARBA00022888"/>
    </source>
</evidence>
<evidence type="ECO:0000259" key="7">
    <source>
        <dbReference type="Pfam" id="PF25534"/>
    </source>
</evidence>
<sequence>MAIFDLLEVRIFSNGQPLHEYERPANNPVTDSIDNKDDGPLVERYIESQPGANFMVEVKASAGFQFRDFDGIKFKIRVDGQVAHQPLITKEEYEAALAYVRQSEGPKVFSKGQWHVRKYRFSALRLSEESKAVQPTLSNYIGSIRVVVHYVRRTPSATPGVHQVCLSEREVSEKQLKGRATDTVTTLDAAVKTDPARVWISEMVSDTPVVTFNFRYYTREGLRSIGIIEEPQPSDPFDLLDPESLSKEDSPRLLDIANAGLQNSRKKIKEEDQTSGSPSSSNKRVRTQYDPDELEEIPAPTQPPRQQRTHQITALAGSTAWYLTFASSVLALRGDQIHAQPVIDEPTGSVFCWNGEAWLFDGNKISANDTKDISTHLFLAAANAQSMGEAVSEILGKIAGPYAFVFYDGKSSQLYFGRDDLGRRSLLISQDNDNSNQLTISSVAPSTSTSAFCEVDTTSIYSVDLTQPELTIQTLPSRTLLPCINRSLPGSGSLQENMPSAHTGQHLIDQLKHSLVYRVEQIPTYTPHGQGTDPSRVAILFSGGLDCTLLARLTHDILPHDQPIDLLNVAFENPRVVSARAAEKSKPGATTTTNTYEACPDRITGRSSFMELSTACPERTWRFVAINIPYEEFLKHRSTVVHLMHPHNTEMDLSITAALYFAARGQGCVTSSAHASTEAQPYTTTARALLSGLGADELFGGYARHAAAFTRGGYEALNDELELDFTRIGKRNLGRDDRVIAHWGRETRYPFLDETFVSFALGLPAWEKCGFRPGKATPKHFETTIVPERAEELHPEKMLLRCAMWQLGMKGAAAEKKRAIQFGARTAKMHGGRTKGTDIVTKVDGFWE</sequence>
<dbReference type="Pfam" id="PF13537">
    <property type="entry name" value="GATase_7"/>
    <property type="match status" value="1"/>
</dbReference>
<keyword evidence="2" id="KW-0061">Asparagine biosynthesis</keyword>
<dbReference type="InterPro" id="IPR014729">
    <property type="entry name" value="Rossmann-like_a/b/a_fold"/>
</dbReference>
<evidence type="ECO:0000313" key="9">
    <source>
        <dbReference type="Proteomes" id="UP001316803"/>
    </source>
</evidence>
<keyword evidence="9" id="KW-1185">Reference proteome</keyword>
<reference evidence="8 9" key="1">
    <citation type="submission" date="2022-12" db="EMBL/GenBank/DDBJ databases">
        <title>Genomic features and morphological characterization of a novel Knufia sp. strain isolated from spacecraft assembly facility.</title>
        <authorList>
            <person name="Teixeira M."/>
            <person name="Chander A.M."/>
            <person name="Stajich J.E."/>
            <person name="Venkateswaran K."/>
        </authorList>
    </citation>
    <scope>NUCLEOTIDE SEQUENCE [LARGE SCALE GENOMIC DNA]</scope>
    <source>
        <strain evidence="8 9">FJI-L2-BK-P2</strain>
    </source>
</reference>
<dbReference type="InterPro" id="IPR017932">
    <property type="entry name" value="GATase_2_dom"/>
</dbReference>
<keyword evidence="3" id="KW-0315">Glutamine amidotransferase</keyword>
<dbReference type="GO" id="GO:0004066">
    <property type="term" value="F:asparagine synthase (glutamine-hydrolyzing) activity"/>
    <property type="evidence" value="ECO:0007669"/>
    <property type="project" value="InterPro"/>
</dbReference>
<dbReference type="PANTHER" id="PTHR45937">
    <property type="entry name" value="ASPARAGINE SYNTHETASE DOMAIN-CONTAINING PROTEIN 1"/>
    <property type="match status" value="1"/>
</dbReference>
<dbReference type="GO" id="GO:0006529">
    <property type="term" value="P:asparagine biosynthetic process"/>
    <property type="evidence" value="ECO:0007669"/>
    <property type="project" value="UniProtKB-KW"/>
</dbReference>
<dbReference type="AlphaFoldDB" id="A0AAN8EPP3"/>
<dbReference type="Proteomes" id="UP001316803">
    <property type="component" value="Unassembled WGS sequence"/>
</dbReference>
<evidence type="ECO:0000259" key="5">
    <source>
        <dbReference type="Pfam" id="PF00733"/>
    </source>
</evidence>
<feature type="domain" description="Glutamine amidotransferase type-2" evidence="6">
    <location>
        <begin position="339"/>
        <end position="442"/>
    </location>
</feature>
<dbReference type="PANTHER" id="PTHR45937:SF1">
    <property type="entry name" value="ASPARAGINE SYNTHETASE DOMAIN-CONTAINING PROTEIN 1"/>
    <property type="match status" value="1"/>
</dbReference>
<dbReference type="Gene3D" id="3.60.20.10">
    <property type="entry name" value="Glutamine Phosphoribosylpyrophosphate, subunit 1, domain 1"/>
    <property type="match status" value="1"/>
</dbReference>
<evidence type="ECO:0008006" key="10">
    <source>
        <dbReference type="Google" id="ProtNLM"/>
    </source>
</evidence>
<dbReference type="Gene3D" id="3.40.50.620">
    <property type="entry name" value="HUPs"/>
    <property type="match status" value="1"/>
</dbReference>
<comment type="caution">
    <text evidence="8">The sequence shown here is derived from an EMBL/GenBank/DDBJ whole genome shotgun (WGS) entry which is preliminary data.</text>
</comment>
<dbReference type="Pfam" id="PF00733">
    <property type="entry name" value="Asn_synthase"/>
    <property type="match status" value="1"/>
</dbReference>
<accession>A0AAN8EPP3</accession>
<keyword evidence="1" id="KW-0028">Amino-acid biosynthesis</keyword>
<dbReference type="InterPro" id="IPR029055">
    <property type="entry name" value="Ntn_hydrolases_N"/>
</dbReference>
<feature type="domain" description="DUF7918" evidence="7">
    <location>
        <begin position="7"/>
        <end position="229"/>
    </location>
</feature>
<evidence type="ECO:0000256" key="1">
    <source>
        <dbReference type="ARBA" id="ARBA00022605"/>
    </source>
</evidence>
<feature type="region of interest" description="Disordered" evidence="4">
    <location>
        <begin position="227"/>
        <end position="311"/>
    </location>
</feature>
<dbReference type="SUPFAM" id="SSF52402">
    <property type="entry name" value="Adenine nucleotide alpha hydrolases-like"/>
    <property type="match status" value="1"/>
</dbReference>
<evidence type="ECO:0000313" key="8">
    <source>
        <dbReference type="EMBL" id="KAK5956078.1"/>
    </source>
</evidence>
<organism evidence="8 9">
    <name type="scientific">Knufia fluminis</name>
    <dbReference type="NCBI Taxonomy" id="191047"/>
    <lineage>
        <taxon>Eukaryota</taxon>
        <taxon>Fungi</taxon>
        <taxon>Dikarya</taxon>
        <taxon>Ascomycota</taxon>
        <taxon>Pezizomycotina</taxon>
        <taxon>Eurotiomycetes</taxon>
        <taxon>Chaetothyriomycetidae</taxon>
        <taxon>Chaetothyriales</taxon>
        <taxon>Trichomeriaceae</taxon>
        <taxon>Knufia</taxon>
    </lineage>
</organism>
<dbReference type="InterPro" id="IPR057678">
    <property type="entry name" value="DUF7918"/>
</dbReference>
<dbReference type="InterPro" id="IPR001962">
    <property type="entry name" value="Asn_synthase"/>
</dbReference>
<evidence type="ECO:0000256" key="4">
    <source>
        <dbReference type="SAM" id="MobiDB-lite"/>
    </source>
</evidence>
<evidence type="ECO:0000259" key="6">
    <source>
        <dbReference type="Pfam" id="PF13537"/>
    </source>
</evidence>
<dbReference type="Pfam" id="PF25534">
    <property type="entry name" value="DUF7918"/>
    <property type="match status" value="1"/>
</dbReference>
<feature type="domain" description="Asparagine synthetase" evidence="5">
    <location>
        <begin position="713"/>
        <end position="788"/>
    </location>
</feature>
<dbReference type="SUPFAM" id="SSF56235">
    <property type="entry name" value="N-terminal nucleophile aminohydrolases (Ntn hydrolases)"/>
    <property type="match status" value="1"/>
</dbReference>
<proteinExistence type="predicted"/>
<gene>
    <name evidence="8" type="ORF">OHC33_002651</name>
</gene>
<dbReference type="CDD" id="cd01991">
    <property type="entry name" value="Asn_synthase_B_C"/>
    <property type="match status" value="1"/>
</dbReference>
<name>A0AAN8EPP3_9EURO</name>
<dbReference type="InterPro" id="IPR051857">
    <property type="entry name" value="Asn_synthetase_domain"/>
</dbReference>
<evidence type="ECO:0000256" key="3">
    <source>
        <dbReference type="ARBA" id="ARBA00022962"/>
    </source>
</evidence>
<protein>
    <recommendedName>
        <fullName evidence="10">Glutamine amidotransferase type-2 domain-containing protein</fullName>
    </recommendedName>
</protein>